<keyword evidence="2" id="KW-1185">Reference proteome</keyword>
<proteinExistence type="predicted"/>
<reference evidence="1" key="1">
    <citation type="submission" date="2023-11" db="EMBL/GenBank/DDBJ databases">
        <title>Genome assemblies of two species of porcelain crab, Petrolisthes cinctipes and Petrolisthes manimaculis (Anomura: Porcellanidae).</title>
        <authorList>
            <person name="Angst P."/>
        </authorList>
    </citation>
    <scope>NUCLEOTIDE SEQUENCE</scope>
    <source>
        <strain evidence="1">PB745_02</strain>
        <tissue evidence="1">Gill</tissue>
    </source>
</reference>
<name>A0AAE1TU31_9EUCA</name>
<comment type="caution">
    <text evidence="1">The sequence shown here is derived from an EMBL/GenBank/DDBJ whole genome shotgun (WGS) entry which is preliminary data.</text>
</comment>
<evidence type="ECO:0000313" key="1">
    <source>
        <dbReference type="EMBL" id="KAK4297752.1"/>
    </source>
</evidence>
<gene>
    <name evidence="1" type="ORF">Pmani_029870</name>
</gene>
<dbReference type="Proteomes" id="UP001292094">
    <property type="component" value="Unassembled WGS sequence"/>
</dbReference>
<evidence type="ECO:0000313" key="2">
    <source>
        <dbReference type="Proteomes" id="UP001292094"/>
    </source>
</evidence>
<dbReference type="EMBL" id="JAWZYT010003576">
    <property type="protein sequence ID" value="KAK4297752.1"/>
    <property type="molecule type" value="Genomic_DNA"/>
</dbReference>
<organism evidence="1 2">
    <name type="scientific">Petrolisthes manimaculis</name>
    <dbReference type="NCBI Taxonomy" id="1843537"/>
    <lineage>
        <taxon>Eukaryota</taxon>
        <taxon>Metazoa</taxon>
        <taxon>Ecdysozoa</taxon>
        <taxon>Arthropoda</taxon>
        <taxon>Crustacea</taxon>
        <taxon>Multicrustacea</taxon>
        <taxon>Malacostraca</taxon>
        <taxon>Eumalacostraca</taxon>
        <taxon>Eucarida</taxon>
        <taxon>Decapoda</taxon>
        <taxon>Pleocyemata</taxon>
        <taxon>Anomura</taxon>
        <taxon>Galatheoidea</taxon>
        <taxon>Porcellanidae</taxon>
        <taxon>Petrolisthes</taxon>
    </lineage>
</organism>
<dbReference type="AlphaFoldDB" id="A0AAE1TU31"/>
<accession>A0AAE1TU31</accession>
<protein>
    <submittedName>
        <fullName evidence="1">Uncharacterized protein</fullName>
    </submittedName>
</protein>
<sequence length="96" mass="10379">MHSTPHLSSAILTPHTSLPPLLLLSLLQTHFSTPMSFISTSLPSSLYTPLFLHSFLCHAHSKHSYAIPTPHTHLYFSSIPAPLSSQGSGSGFWGGK</sequence>